<comment type="caution">
    <text evidence="1">The sequence shown here is derived from an EMBL/GenBank/DDBJ whole genome shotgun (WGS) entry which is preliminary data.</text>
</comment>
<accession>A0ACC2VUE2</accession>
<gene>
    <name evidence="1" type="ORF">QFC21_002482</name>
</gene>
<organism evidence="1 2">
    <name type="scientific">Naganishia friedmannii</name>
    <dbReference type="NCBI Taxonomy" id="89922"/>
    <lineage>
        <taxon>Eukaryota</taxon>
        <taxon>Fungi</taxon>
        <taxon>Dikarya</taxon>
        <taxon>Basidiomycota</taxon>
        <taxon>Agaricomycotina</taxon>
        <taxon>Tremellomycetes</taxon>
        <taxon>Filobasidiales</taxon>
        <taxon>Filobasidiaceae</taxon>
        <taxon>Naganishia</taxon>
    </lineage>
</organism>
<evidence type="ECO:0000313" key="2">
    <source>
        <dbReference type="Proteomes" id="UP001227268"/>
    </source>
</evidence>
<reference evidence="1" key="1">
    <citation type="submission" date="2023-04" db="EMBL/GenBank/DDBJ databases">
        <title>Draft Genome sequencing of Naganishia species isolated from polar environments using Oxford Nanopore Technology.</title>
        <authorList>
            <person name="Leo P."/>
            <person name="Venkateswaran K."/>
        </authorList>
    </citation>
    <scope>NUCLEOTIDE SEQUENCE</scope>
    <source>
        <strain evidence="1">MNA-CCFEE 5423</strain>
    </source>
</reference>
<dbReference type="EMBL" id="JASBWT010000007">
    <property type="protein sequence ID" value="KAJ9103060.1"/>
    <property type="molecule type" value="Genomic_DNA"/>
</dbReference>
<protein>
    <submittedName>
        <fullName evidence="1">Uncharacterized protein</fullName>
    </submittedName>
</protein>
<sequence>MAGGALPPILATADLNRIEAPVTFKAYLMCVFASFGGILFGYDSGYISGVLSMPFFITTITGLDRATTPAAQFVISASHQSLIVSILSAGTFFGAIIAGDLADWFGRRTTLLAGCVVYMIGVVLQTASSGLALLVVGRLIAGFGIGFVSAIVILYMSEIAPRKIRGAIVSGYQFAITIGLLLSASVDYATQNYTTSASYRIPMGLQLLFPMILGAGLIYLPESPRYFVKKGNVQKAAHALGRLRGQPEDSEYIQNELAEIIANNEYEKSLMPDTSYFGSWAACFSGSLWNGNSNLRRTILGTSMQMMQQWTGINFVFYANIAFTWDPLCSFGTTFFTELGTISNPFLITVITDLVDTLCTPVSFYTMERVGRRPLLIWGAVGMCVCEVIVALIGTIAPGNHNAVQAMIAFICICKSFPLLFHIACSLANTPIALLLDIAFFAGSWGPGAWVVIGEIFPLPIRSRGVGLSTASNWLWNCIIAVITPYLVGADQANLGPKVFWLWGALCGCCVVYAYFLVPETKGLTLEQVDQMMEEVPARQSAKWRPHESFASKIGAANDSSKLDELNVKETEQQHLEASRV</sequence>
<dbReference type="Proteomes" id="UP001227268">
    <property type="component" value="Unassembled WGS sequence"/>
</dbReference>
<name>A0ACC2VUE2_9TREE</name>
<keyword evidence="2" id="KW-1185">Reference proteome</keyword>
<evidence type="ECO:0000313" key="1">
    <source>
        <dbReference type="EMBL" id="KAJ9103060.1"/>
    </source>
</evidence>
<proteinExistence type="predicted"/>